<evidence type="ECO:0000256" key="5">
    <source>
        <dbReference type="SAM" id="SignalP"/>
    </source>
</evidence>
<dbReference type="CDD" id="cd14748">
    <property type="entry name" value="PBP2_UgpB"/>
    <property type="match status" value="1"/>
</dbReference>
<dbReference type="InterPro" id="IPR050490">
    <property type="entry name" value="Bact_solute-bd_prot1"/>
</dbReference>
<sequence>MKKAMVWIVSLIVLIVMVGCNQSSNQTSSETQTGSSSQTTADSVEKVEITYWYAWGDKIQENNENLVKMFNESQDRIHVTAEYQGSYEDLHAKTQAGFAAGNAPEVTQNEIASVGIFANSGMTENLTPFVEKDGLDIEDFIPGLMGNSYVNDQLYALPYLRSTPILYLNKTLLEEVGLDPVGPKNWDEFKEYASALTTDGERVGMTMPVNIWFYEAFVAQSGGQMLSDDGTEAEFNSPAGVEPVEFWKELASEGIIKIPTGDEAGDTAKQDFANGRSGMIFSSTADLSYWLAMAEEQGFELTTSFMPANSTYGVPTGGANLVMTSGLESQKQEAAWEFIKWMTSTEQTVYASTYTGYLPSRMSAVNSDDMQSFYEEYPQFKVAVDQLEYARPRPMEDAYPEIAKIINDEITRAIIHDDVAPQDALDVAAEKANSLLK</sequence>
<dbReference type="Proteomes" id="UP001589838">
    <property type="component" value="Unassembled WGS sequence"/>
</dbReference>
<dbReference type="Pfam" id="PF13416">
    <property type="entry name" value="SBP_bac_8"/>
    <property type="match status" value="1"/>
</dbReference>
<keyword evidence="7" id="KW-1185">Reference proteome</keyword>
<evidence type="ECO:0000256" key="2">
    <source>
        <dbReference type="ARBA" id="ARBA00008520"/>
    </source>
</evidence>
<organism evidence="6 7">
    <name type="scientific">Halalkalibacter kiskunsagensis</name>
    <dbReference type="NCBI Taxonomy" id="1548599"/>
    <lineage>
        <taxon>Bacteria</taxon>
        <taxon>Bacillati</taxon>
        <taxon>Bacillota</taxon>
        <taxon>Bacilli</taxon>
        <taxon>Bacillales</taxon>
        <taxon>Bacillaceae</taxon>
        <taxon>Halalkalibacter</taxon>
    </lineage>
</organism>
<feature type="signal peptide" evidence="5">
    <location>
        <begin position="1"/>
        <end position="25"/>
    </location>
</feature>
<comment type="caution">
    <text evidence="6">The sequence shown here is derived from an EMBL/GenBank/DDBJ whole genome shotgun (WGS) entry which is preliminary data.</text>
</comment>
<gene>
    <name evidence="6" type="ORF">ACFFHM_18540</name>
</gene>
<dbReference type="PANTHER" id="PTHR43649">
    <property type="entry name" value="ARABINOSE-BINDING PROTEIN-RELATED"/>
    <property type="match status" value="1"/>
</dbReference>
<accession>A0ABV6KGN8</accession>
<evidence type="ECO:0000256" key="1">
    <source>
        <dbReference type="ARBA" id="ARBA00004196"/>
    </source>
</evidence>
<protein>
    <submittedName>
        <fullName evidence="6">ABC transporter substrate-binding protein</fullName>
    </submittedName>
</protein>
<evidence type="ECO:0000313" key="6">
    <source>
        <dbReference type="EMBL" id="MFC0472424.1"/>
    </source>
</evidence>
<dbReference type="EMBL" id="JBHLUX010000076">
    <property type="protein sequence ID" value="MFC0472424.1"/>
    <property type="molecule type" value="Genomic_DNA"/>
</dbReference>
<evidence type="ECO:0000256" key="3">
    <source>
        <dbReference type="ARBA" id="ARBA00022448"/>
    </source>
</evidence>
<comment type="similarity">
    <text evidence="2">Belongs to the bacterial solute-binding protein 1 family.</text>
</comment>
<evidence type="ECO:0000313" key="7">
    <source>
        <dbReference type="Proteomes" id="UP001589838"/>
    </source>
</evidence>
<dbReference type="Gene3D" id="3.40.190.10">
    <property type="entry name" value="Periplasmic binding protein-like II"/>
    <property type="match status" value="2"/>
</dbReference>
<dbReference type="SUPFAM" id="SSF53850">
    <property type="entry name" value="Periplasmic binding protein-like II"/>
    <property type="match status" value="1"/>
</dbReference>
<dbReference type="RefSeq" id="WP_335963723.1">
    <property type="nucleotide sequence ID" value="NZ_JAXBLX010000060.1"/>
</dbReference>
<proteinExistence type="inferred from homology"/>
<feature type="chain" id="PRO_5046437474" evidence="5">
    <location>
        <begin position="26"/>
        <end position="437"/>
    </location>
</feature>
<dbReference type="PANTHER" id="PTHR43649:SF31">
    <property type="entry name" value="SN-GLYCEROL-3-PHOSPHATE-BINDING PERIPLASMIC PROTEIN UGPB"/>
    <property type="match status" value="1"/>
</dbReference>
<comment type="subcellular location">
    <subcellularLocation>
        <location evidence="1">Cell envelope</location>
    </subcellularLocation>
</comment>
<name>A0ABV6KGN8_9BACI</name>
<reference evidence="6 7" key="1">
    <citation type="submission" date="2024-09" db="EMBL/GenBank/DDBJ databases">
        <authorList>
            <person name="Sun Q."/>
            <person name="Mori K."/>
        </authorList>
    </citation>
    <scope>NUCLEOTIDE SEQUENCE [LARGE SCALE GENOMIC DNA]</scope>
    <source>
        <strain evidence="6 7">NCAIM B.02610</strain>
    </source>
</reference>
<dbReference type="InterPro" id="IPR006059">
    <property type="entry name" value="SBP"/>
</dbReference>
<keyword evidence="4 5" id="KW-0732">Signal</keyword>
<keyword evidence="3" id="KW-0813">Transport</keyword>
<dbReference type="PROSITE" id="PS51257">
    <property type="entry name" value="PROKAR_LIPOPROTEIN"/>
    <property type="match status" value="1"/>
</dbReference>
<evidence type="ECO:0000256" key="4">
    <source>
        <dbReference type="ARBA" id="ARBA00022729"/>
    </source>
</evidence>